<sequence>MSDLVVALGLLLVIEGLMMAAAPGAVRRALEAIDQLPDAPMRISGLVGAIIGILLIWVIRG</sequence>
<dbReference type="RefSeq" id="WP_183190606.1">
    <property type="nucleotide sequence ID" value="NZ_JACICD010000005.1"/>
</dbReference>
<keyword evidence="3" id="KW-1185">Reference proteome</keyword>
<dbReference type="Proteomes" id="UP000533469">
    <property type="component" value="Unassembled WGS sequence"/>
</dbReference>
<keyword evidence="1" id="KW-1133">Transmembrane helix</keyword>
<dbReference type="InterPro" id="IPR019201">
    <property type="entry name" value="DUF2065"/>
</dbReference>
<dbReference type="AlphaFoldDB" id="A0A839ZCL4"/>
<gene>
    <name evidence="2" type="ORF">FHS55_003070</name>
</gene>
<accession>A0A839ZCL4</accession>
<dbReference type="PANTHER" id="PTHR38602">
    <property type="entry name" value="INNER MEMBRANE PROTEIN-RELATED"/>
    <property type="match status" value="1"/>
</dbReference>
<evidence type="ECO:0000256" key="1">
    <source>
        <dbReference type="SAM" id="Phobius"/>
    </source>
</evidence>
<proteinExistence type="predicted"/>
<keyword evidence="1" id="KW-0812">Transmembrane</keyword>
<evidence type="ECO:0008006" key="4">
    <source>
        <dbReference type="Google" id="ProtNLM"/>
    </source>
</evidence>
<evidence type="ECO:0000313" key="2">
    <source>
        <dbReference type="EMBL" id="MBB3772458.1"/>
    </source>
</evidence>
<dbReference type="PANTHER" id="PTHR38602:SF1">
    <property type="entry name" value="INNER MEMBRANE PROTEIN"/>
    <property type="match status" value="1"/>
</dbReference>
<name>A0A839ZCL4_9HYPH</name>
<dbReference type="EMBL" id="JACICD010000005">
    <property type="protein sequence ID" value="MBB3772458.1"/>
    <property type="molecule type" value="Genomic_DNA"/>
</dbReference>
<organism evidence="2 3">
    <name type="scientific">Ancylobacter tetraedralis</name>
    <dbReference type="NCBI Taxonomy" id="217068"/>
    <lineage>
        <taxon>Bacteria</taxon>
        <taxon>Pseudomonadati</taxon>
        <taxon>Pseudomonadota</taxon>
        <taxon>Alphaproteobacteria</taxon>
        <taxon>Hyphomicrobiales</taxon>
        <taxon>Xanthobacteraceae</taxon>
        <taxon>Ancylobacter</taxon>
    </lineage>
</organism>
<reference evidence="2 3" key="1">
    <citation type="submission" date="2020-08" db="EMBL/GenBank/DDBJ databases">
        <title>Genomic Encyclopedia of Type Strains, Phase IV (KMG-IV): sequencing the most valuable type-strain genomes for metagenomic binning, comparative biology and taxonomic classification.</title>
        <authorList>
            <person name="Goeker M."/>
        </authorList>
    </citation>
    <scope>NUCLEOTIDE SEQUENCE [LARGE SCALE GENOMIC DNA]</scope>
    <source>
        <strain evidence="2 3">DSM 5895</strain>
    </source>
</reference>
<evidence type="ECO:0000313" key="3">
    <source>
        <dbReference type="Proteomes" id="UP000533469"/>
    </source>
</evidence>
<dbReference type="Pfam" id="PF09838">
    <property type="entry name" value="DUF2065"/>
    <property type="match status" value="1"/>
</dbReference>
<feature type="transmembrane region" description="Helical" evidence="1">
    <location>
        <begin position="42"/>
        <end position="59"/>
    </location>
</feature>
<protein>
    <recommendedName>
        <fullName evidence="4">DUF2065 domain-containing protein</fullName>
    </recommendedName>
</protein>
<comment type="caution">
    <text evidence="2">The sequence shown here is derived from an EMBL/GenBank/DDBJ whole genome shotgun (WGS) entry which is preliminary data.</text>
</comment>
<keyword evidence="1" id="KW-0472">Membrane</keyword>